<evidence type="ECO:0000256" key="8">
    <source>
        <dbReference type="ARBA" id="ARBA00023136"/>
    </source>
</evidence>
<evidence type="ECO:0000313" key="15">
    <source>
        <dbReference type="Proteomes" id="UP000638648"/>
    </source>
</evidence>
<evidence type="ECO:0000256" key="10">
    <source>
        <dbReference type="SAM" id="MobiDB-lite"/>
    </source>
</evidence>
<keyword evidence="4 11" id="KW-0812">Transmembrane</keyword>
<dbReference type="InterPro" id="IPR039421">
    <property type="entry name" value="Type_1_exporter"/>
</dbReference>
<dbReference type="PROSITE" id="PS00211">
    <property type="entry name" value="ABC_TRANSPORTER_1"/>
    <property type="match status" value="1"/>
</dbReference>
<feature type="transmembrane region" description="Helical" evidence="11">
    <location>
        <begin position="747"/>
        <end position="773"/>
    </location>
</feature>
<dbReference type="Gene3D" id="1.20.1560.10">
    <property type="entry name" value="ABC transporter type 1, transmembrane domain"/>
    <property type="match status" value="2"/>
</dbReference>
<dbReference type="CDD" id="cd18543">
    <property type="entry name" value="ABC_6TM_Rv0194_D1_like"/>
    <property type="match status" value="1"/>
</dbReference>
<dbReference type="GO" id="GO:0005886">
    <property type="term" value="C:plasma membrane"/>
    <property type="evidence" value="ECO:0007669"/>
    <property type="project" value="UniProtKB-SubCell"/>
</dbReference>
<keyword evidence="15" id="KW-1185">Reference proteome</keyword>
<gene>
    <name evidence="14" type="ORF">HEB94_005214</name>
</gene>
<evidence type="ECO:0000256" key="2">
    <source>
        <dbReference type="ARBA" id="ARBA00022448"/>
    </source>
</evidence>
<comment type="caution">
    <text evidence="14">The sequence shown here is derived from an EMBL/GenBank/DDBJ whole genome shotgun (WGS) entry which is preliminary data.</text>
</comment>
<feature type="transmembrane region" description="Helical" evidence="11">
    <location>
        <begin position="133"/>
        <end position="149"/>
    </location>
</feature>
<evidence type="ECO:0000256" key="11">
    <source>
        <dbReference type="SAM" id="Phobius"/>
    </source>
</evidence>
<dbReference type="RefSeq" id="WP_202896532.1">
    <property type="nucleotide sequence ID" value="NZ_BAABJL010000134.1"/>
</dbReference>
<name>A0A927MXL9_9ACTN</name>
<feature type="transmembrane region" description="Helical" evidence="11">
    <location>
        <begin position="779"/>
        <end position="797"/>
    </location>
</feature>
<evidence type="ECO:0000259" key="12">
    <source>
        <dbReference type="PROSITE" id="PS50893"/>
    </source>
</evidence>
<dbReference type="InterPro" id="IPR036640">
    <property type="entry name" value="ABC1_TM_sf"/>
</dbReference>
<dbReference type="CDD" id="cd18546">
    <property type="entry name" value="ABC_6TM_Rv0194_D2_like"/>
    <property type="match status" value="1"/>
</dbReference>
<dbReference type="AlphaFoldDB" id="A0A927MXL9"/>
<evidence type="ECO:0000256" key="1">
    <source>
        <dbReference type="ARBA" id="ARBA00004651"/>
    </source>
</evidence>
<dbReference type="PANTHER" id="PTHR43394">
    <property type="entry name" value="ATP-DEPENDENT PERMEASE MDL1, MITOCHONDRIAL"/>
    <property type="match status" value="1"/>
</dbReference>
<proteinExistence type="inferred from homology"/>
<feature type="transmembrane region" description="Helical" evidence="11">
    <location>
        <begin position="637"/>
        <end position="656"/>
    </location>
</feature>
<evidence type="ECO:0000259" key="13">
    <source>
        <dbReference type="PROSITE" id="PS50929"/>
    </source>
</evidence>
<dbReference type="Pfam" id="PF00664">
    <property type="entry name" value="ABC_membrane"/>
    <property type="match status" value="2"/>
</dbReference>
<dbReference type="PANTHER" id="PTHR43394:SF1">
    <property type="entry name" value="ATP-BINDING CASSETTE SUB-FAMILY B MEMBER 10, MITOCHONDRIAL"/>
    <property type="match status" value="1"/>
</dbReference>
<comment type="subcellular location">
    <subcellularLocation>
        <location evidence="1">Cell membrane</location>
        <topology evidence="1">Multi-pass membrane protein</topology>
    </subcellularLocation>
</comment>
<feature type="transmembrane region" description="Helical" evidence="11">
    <location>
        <begin position="887"/>
        <end position="907"/>
    </location>
</feature>
<comment type="similarity">
    <text evidence="9">Belongs to the ABC transporter superfamily. Lipid exporter (TC 3.A.1.106) family.</text>
</comment>
<sequence length="1211" mass="130155">MCSVGASAVAALTPLIVREVVDQVVVGQRQPLAPWLALLVGAGVLRLVFSLVRRIQANRLAYGVEYSLRTDLFASLQRLDGAQQDRLRTGQVVSRAISDVTMIERLLENTPLLASSVVLFVMSLGIMVVLSPLLTVVALVMVPALTLVARRGSKVLFPSFWDYSQRAGEVAGVVEAAVTGVRVVKGFGQEHREQEKLEGALRTLFAAGLRRTRLASRFFPTFNAIPALGQVGVLALGGWLALRGDITLGTFLAFATYLASMIGPVMMFVRNFALWQTAKAALVRVYEIIDSRPSITDAPDAVDVPADAALVELDQVTFGYDADHPVLRDVSLRIEPGETLALVGGAGSGKSTVALLLARFYDPQAGQVRVGGRDIRDFRTSSLRSRMGMVFEESFLFSDTVGSNIAFGRPDARDDDVVAAARGAEADAFIRALPEGYDTVVGERGLTLSGGQRQRIALARALLTDPSVLVLDDATSAVDAGVEAEIHATLRRVMRGRTTLLIAHRRSTLRLADRIAVLHRGELVDCGTHEELVARCPRYRMLLSGHDSELDGERAGELDGVRDGADEAAPTDRAGLWDNPPEAEGTGVFGGSGLPAEQAAGIANLPPATDVPRIDVADARRPEPGFSLGRLIRPFRAGLSLVLVLLILDAVAQLVIPWLTRAGIDHGVNAGQTGALFGLSAIALLVVLAAWLVRGFEQFAVGRTGENMIFWLRTKMYAHLQRLGLDYYERERGGHVMTRMTSDVDAVTSFVQSGLGQAVVAVLSFFGVLGVMLTLDAGLTAGVLTMVPAFVVAALLYRKYASRAYSAAREQLSEVNANFQENVAGIRVAQAYGRERRNIEVFGKLSLTYRSTQMRAQVLMSVFFSFVDLANELAVAIVLGIGAGRVAGGSLTAGGIVAFMLYLTMLFSPLQQMSQVFDGYQRAKVGLRRIGELLQTPTSTAQSDDPRAVSSLSGEIRFDDVRFGYVAGEEEALRGVDLRIVPGETLAVVGETGAGKSTLMKLVARFYDPTSGVVRADGDDLRSLDLTAYRHRLGVVPQEAYLFSGNVRDAIAYGRPEASDADVERAARAVGAHDMIATLRHGYLHPVGERGHGLSAGQRQLLALARAEMVDPDILLLDEATAALDLATEAAVTQATERLAQRRTTLVIAHRLTTAARADRILVVDAGRIVETGAHEDLVRAGGRYAQLWETFTGAGDEPPESRPREPAALA</sequence>
<keyword evidence="3" id="KW-1003">Cell membrane</keyword>
<evidence type="ECO:0000256" key="9">
    <source>
        <dbReference type="ARBA" id="ARBA00061644"/>
    </source>
</evidence>
<keyword evidence="5" id="KW-0547">Nucleotide-binding</keyword>
<feature type="compositionally biased region" description="Basic and acidic residues" evidence="10">
    <location>
        <begin position="550"/>
        <end position="565"/>
    </location>
</feature>
<dbReference type="Gene3D" id="3.40.50.300">
    <property type="entry name" value="P-loop containing nucleotide triphosphate hydrolases"/>
    <property type="match status" value="2"/>
</dbReference>
<feature type="domain" description="ABC transporter" evidence="12">
    <location>
        <begin position="311"/>
        <end position="545"/>
    </location>
</feature>
<organism evidence="14 15">
    <name type="scientific">Actinopolymorpha pittospori</name>
    <dbReference type="NCBI Taxonomy" id="648752"/>
    <lineage>
        <taxon>Bacteria</taxon>
        <taxon>Bacillati</taxon>
        <taxon>Actinomycetota</taxon>
        <taxon>Actinomycetes</taxon>
        <taxon>Propionibacteriales</taxon>
        <taxon>Actinopolymorphaceae</taxon>
        <taxon>Actinopolymorpha</taxon>
    </lineage>
</organism>
<keyword evidence="6 14" id="KW-0067">ATP-binding</keyword>
<feature type="transmembrane region" description="Helical" evidence="11">
    <location>
        <begin position="676"/>
        <end position="693"/>
    </location>
</feature>
<keyword evidence="7 11" id="KW-1133">Transmembrane helix</keyword>
<dbReference type="PROSITE" id="PS50893">
    <property type="entry name" value="ABC_TRANSPORTER_2"/>
    <property type="match status" value="2"/>
</dbReference>
<dbReference type="SUPFAM" id="SSF52540">
    <property type="entry name" value="P-loop containing nucleoside triphosphate hydrolases"/>
    <property type="match status" value="2"/>
</dbReference>
<dbReference type="InterPro" id="IPR027417">
    <property type="entry name" value="P-loop_NTPase"/>
</dbReference>
<feature type="domain" description="ABC transporter" evidence="12">
    <location>
        <begin position="956"/>
        <end position="1191"/>
    </location>
</feature>
<keyword evidence="8 11" id="KW-0472">Membrane</keyword>
<dbReference type="Pfam" id="PF00005">
    <property type="entry name" value="ABC_tran"/>
    <property type="match status" value="2"/>
</dbReference>
<evidence type="ECO:0000313" key="14">
    <source>
        <dbReference type="EMBL" id="MBE1608366.1"/>
    </source>
</evidence>
<feature type="transmembrane region" description="Helical" evidence="11">
    <location>
        <begin position="218"/>
        <end position="242"/>
    </location>
</feature>
<dbReference type="InterPro" id="IPR017871">
    <property type="entry name" value="ABC_transporter-like_CS"/>
</dbReference>
<keyword evidence="2" id="KW-0813">Transport</keyword>
<feature type="region of interest" description="Disordered" evidence="10">
    <location>
        <begin position="550"/>
        <end position="580"/>
    </location>
</feature>
<dbReference type="GO" id="GO:0015421">
    <property type="term" value="F:ABC-type oligopeptide transporter activity"/>
    <property type="evidence" value="ECO:0007669"/>
    <property type="project" value="TreeGrafter"/>
</dbReference>
<evidence type="ECO:0000256" key="5">
    <source>
        <dbReference type="ARBA" id="ARBA00022741"/>
    </source>
</evidence>
<reference evidence="14" key="1">
    <citation type="submission" date="2020-10" db="EMBL/GenBank/DDBJ databases">
        <title>Sequencing the genomes of 1000 actinobacteria strains.</title>
        <authorList>
            <person name="Klenk H.-P."/>
        </authorList>
    </citation>
    <scope>NUCLEOTIDE SEQUENCE</scope>
    <source>
        <strain evidence="14">DSM 45354</strain>
    </source>
</reference>
<feature type="transmembrane region" description="Helical" evidence="11">
    <location>
        <begin position="248"/>
        <end position="269"/>
    </location>
</feature>
<dbReference type="InterPro" id="IPR003593">
    <property type="entry name" value="AAA+_ATPase"/>
</dbReference>
<evidence type="ECO:0000256" key="7">
    <source>
        <dbReference type="ARBA" id="ARBA00022989"/>
    </source>
</evidence>
<dbReference type="EMBL" id="JADBEM010000001">
    <property type="protein sequence ID" value="MBE1608366.1"/>
    <property type="molecule type" value="Genomic_DNA"/>
</dbReference>
<dbReference type="Proteomes" id="UP000638648">
    <property type="component" value="Unassembled WGS sequence"/>
</dbReference>
<evidence type="ECO:0000256" key="3">
    <source>
        <dbReference type="ARBA" id="ARBA00022475"/>
    </source>
</evidence>
<evidence type="ECO:0000256" key="6">
    <source>
        <dbReference type="ARBA" id="ARBA00022840"/>
    </source>
</evidence>
<feature type="domain" description="ABC transmembrane type-1" evidence="13">
    <location>
        <begin position="641"/>
        <end position="922"/>
    </location>
</feature>
<dbReference type="SUPFAM" id="SSF90123">
    <property type="entry name" value="ABC transporter transmembrane region"/>
    <property type="match status" value="2"/>
</dbReference>
<protein>
    <submittedName>
        <fullName evidence="14">ATP-binding cassette subfamily B protein</fullName>
    </submittedName>
</protein>
<dbReference type="InterPro" id="IPR011527">
    <property type="entry name" value="ABC1_TM_dom"/>
</dbReference>
<dbReference type="PROSITE" id="PS50929">
    <property type="entry name" value="ABC_TM1F"/>
    <property type="match status" value="2"/>
</dbReference>
<dbReference type="FunFam" id="3.40.50.300:FF:000299">
    <property type="entry name" value="ABC transporter ATP-binding protein/permease"/>
    <property type="match status" value="2"/>
</dbReference>
<dbReference type="GO" id="GO:0005524">
    <property type="term" value="F:ATP binding"/>
    <property type="evidence" value="ECO:0007669"/>
    <property type="project" value="UniProtKB-KW"/>
</dbReference>
<evidence type="ECO:0000256" key="4">
    <source>
        <dbReference type="ARBA" id="ARBA00022692"/>
    </source>
</evidence>
<feature type="domain" description="ABC transmembrane type-1" evidence="13">
    <location>
        <begin position="1"/>
        <end position="277"/>
    </location>
</feature>
<dbReference type="SMART" id="SM00382">
    <property type="entry name" value="AAA"/>
    <property type="match status" value="2"/>
</dbReference>
<dbReference type="GO" id="GO:0016887">
    <property type="term" value="F:ATP hydrolysis activity"/>
    <property type="evidence" value="ECO:0007669"/>
    <property type="project" value="InterPro"/>
</dbReference>
<accession>A0A927MXL9</accession>
<dbReference type="InterPro" id="IPR003439">
    <property type="entry name" value="ABC_transporter-like_ATP-bd"/>
</dbReference>
<feature type="transmembrane region" description="Helical" evidence="11">
    <location>
        <begin position="858"/>
        <end position="881"/>
    </location>
</feature>